<evidence type="ECO:0000313" key="2">
    <source>
        <dbReference type="Proteomes" id="UP000500826"/>
    </source>
</evidence>
<dbReference type="Gene3D" id="1.10.260.40">
    <property type="entry name" value="lambda repressor-like DNA-binding domains"/>
    <property type="match status" value="1"/>
</dbReference>
<reference evidence="1 2" key="1">
    <citation type="submission" date="2020-05" db="EMBL/GenBank/DDBJ databases">
        <title>Ramlibacter rhizophilus sp. nov., isolated from rhizosphere soil of national flower Mugunghwa from South Korea.</title>
        <authorList>
            <person name="Zheng-Fei Y."/>
            <person name="Huan T."/>
        </authorList>
    </citation>
    <scope>NUCLEOTIDE SEQUENCE [LARGE SCALE GENOMIC DNA]</scope>
    <source>
        <strain evidence="1 2">H242</strain>
    </source>
</reference>
<name>A0ABX6P4K4_9BURK</name>
<organism evidence="1 2">
    <name type="scientific">Ramlibacter terrae</name>
    <dbReference type="NCBI Taxonomy" id="2732511"/>
    <lineage>
        <taxon>Bacteria</taxon>
        <taxon>Pseudomonadati</taxon>
        <taxon>Pseudomonadota</taxon>
        <taxon>Betaproteobacteria</taxon>
        <taxon>Burkholderiales</taxon>
        <taxon>Comamonadaceae</taxon>
        <taxon>Ramlibacter</taxon>
    </lineage>
</organism>
<keyword evidence="2" id="KW-1185">Reference proteome</keyword>
<reference evidence="1 2" key="2">
    <citation type="submission" date="2020-05" db="EMBL/GenBank/DDBJ databases">
        <authorList>
            <person name="Khan S.A."/>
            <person name="Jeon C.O."/>
            <person name="Chun B.H."/>
        </authorList>
    </citation>
    <scope>NUCLEOTIDE SEQUENCE [LARGE SCALE GENOMIC DNA]</scope>
    <source>
        <strain evidence="1 2">H242</strain>
    </source>
</reference>
<dbReference type="InterPro" id="IPR001387">
    <property type="entry name" value="Cro/C1-type_HTH"/>
</dbReference>
<proteinExistence type="predicted"/>
<accession>A0ABX6P4K4</accession>
<dbReference type="EMBL" id="CP053418">
    <property type="protein sequence ID" value="QJW84350.1"/>
    <property type="molecule type" value="Genomic_DNA"/>
</dbReference>
<dbReference type="SUPFAM" id="SSF47413">
    <property type="entry name" value="lambda repressor-like DNA-binding domains"/>
    <property type="match status" value="1"/>
</dbReference>
<dbReference type="Proteomes" id="UP000500826">
    <property type="component" value="Chromosome"/>
</dbReference>
<sequence>MEDKSASPEQVTPEAFRAALAELGWSQTFFADAFGCAVGTVSRWANGVNVIPPWVGVFLSLPLEIQRLHFRYVQKGGKADDGP</sequence>
<protein>
    <submittedName>
        <fullName evidence="1">Helix-turn-helix transcriptional regulator</fullName>
    </submittedName>
</protein>
<dbReference type="CDD" id="cd00093">
    <property type="entry name" value="HTH_XRE"/>
    <property type="match status" value="1"/>
</dbReference>
<evidence type="ECO:0000313" key="1">
    <source>
        <dbReference type="EMBL" id="QJW84350.1"/>
    </source>
</evidence>
<gene>
    <name evidence="1" type="ORF">HK414_12935</name>
</gene>
<dbReference type="InterPro" id="IPR010982">
    <property type="entry name" value="Lambda_DNA-bd_dom_sf"/>
</dbReference>